<organism evidence="9 10">
    <name type="scientific">Bugula neritina</name>
    <name type="common">Brown bryozoan</name>
    <name type="synonym">Sertularia neritina</name>
    <dbReference type="NCBI Taxonomy" id="10212"/>
    <lineage>
        <taxon>Eukaryota</taxon>
        <taxon>Metazoa</taxon>
        <taxon>Spiralia</taxon>
        <taxon>Lophotrochozoa</taxon>
        <taxon>Bryozoa</taxon>
        <taxon>Gymnolaemata</taxon>
        <taxon>Cheilostomatida</taxon>
        <taxon>Flustrina</taxon>
        <taxon>Buguloidea</taxon>
        <taxon>Bugulidae</taxon>
        <taxon>Bugula</taxon>
    </lineage>
</organism>
<dbReference type="GO" id="GO:0003950">
    <property type="term" value="F:NAD+ poly-ADP-ribosyltransferase activity"/>
    <property type="evidence" value="ECO:0007669"/>
    <property type="project" value="UniProtKB-EC"/>
</dbReference>
<dbReference type="GO" id="GO:1990404">
    <property type="term" value="F:NAD+-protein mono-ADP-ribosyltransferase activity"/>
    <property type="evidence" value="ECO:0007669"/>
    <property type="project" value="TreeGrafter"/>
</dbReference>
<dbReference type="PROSITE" id="PS51977">
    <property type="entry name" value="WGR"/>
    <property type="match status" value="1"/>
</dbReference>
<evidence type="ECO:0000313" key="9">
    <source>
        <dbReference type="EMBL" id="KAF6039664.1"/>
    </source>
</evidence>
<dbReference type="EMBL" id="VXIV02000227">
    <property type="protein sequence ID" value="KAF6039664.1"/>
    <property type="molecule type" value="Genomic_DNA"/>
</dbReference>
<evidence type="ECO:0000256" key="3">
    <source>
        <dbReference type="ARBA" id="ARBA00022679"/>
    </source>
</evidence>
<evidence type="ECO:0000259" key="8">
    <source>
        <dbReference type="PROSITE" id="PS51977"/>
    </source>
</evidence>
<reference evidence="9" key="1">
    <citation type="submission" date="2020-06" db="EMBL/GenBank/DDBJ databases">
        <title>Draft genome of Bugula neritina, a colonial animal packing powerful symbionts and potential medicines.</title>
        <authorList>
            <person name="Rayko M."/>
        </authorList>
    </citation>
    <scope>NUCLEOTIDE SEQUENCE [LARGE SCALE GENOMIC DNA]</scope>
    <source>
        <strain evidence="9">Kwan_BN1</strain>
    </source>
</reference>
<accession>A0A7J7KNB9</accession>
<name>A0A7J7KNB9_BUGNE</name>
<dbReference type="InterPro" id="IPR036930">
    <property type="entry name" value="WGR_dom_sf"/>
</dbReference>
<evidence type="ECO:0000313" key="10">
    <source>
        <dbReference type="Proteomes" id="UP000593567"/>
    </source>
</evidence>
<dbReference type="SMART" id="SM00773">
    <property type="entry name" value="WGR"/>
    <property type="match status" value="1"/>
</dbReference>
<dbReference type="EC" id="2.4.2.30" evidence="1"/>
<dbReference type="PANTHER" id="PTHR10459:SF112">
    <property type="entry name" value="POLY [ADP-RIBOSE] POLYMERASE 1"/>
    <property type="match status" value="1"/>
</dbReference>
<gene>
    <name evidence="9" type="ORF">EB796_002044</name>
</gene>
<dbReference type="GO" id="GO:0003677">
    <property type="term" value="F:DNA binding"/>
    <property type="evidence" value="ECO:0007669"/>
    <property type="project" value="UniProtKB-KW"/>
</dbReference>
<evidence type="ECO:0000256" key="4">
    <source>
        <dbReference type="ARBA" id="ARBA00022765"/>
    </source>
</evidence>
<keyword evidence="2" id="KW-0328">Glycosyltransferase</keyword>
<dbReference type="AlphaFoldDB" id="A0A7J7KNB9"/>
<dbReference type="InterPro" id="IPR036420">
    <property type="entry name" value="BRCT_dom_sf"/>
</dbReference>
<evidence type="ECO:0000256" key="1">
    <source>
        <dbReference type="ARBA" id="ARBA00012020"/>
    </source>
</evidence>
<evidence type="ECO:0000256" key="7">
    <source>
        <dbReference type="ARBA" id="ARBA00033987"/>
    </source>
</evidence>
<dbReference type="GO" id="GO:0070212">
    <property type="term" value="P:protein poly-ADP-ribosylation"/>
    <property type="evidence" value="ECO:0007669"/>
    <property type="project" value="TreeGrafter"/>
</dbReference>
<evidence type="ECO:0000256" key="2">
    <source>
        <dbReference type="ARBA" id="ARBA00022676"/>
    </source>
</evidence>
<keyword evidence="10" id="KW-1185">Reference proteome</keyword>
<dbReference type="PANTHER" id="PTHR10459">
    <property type="entry name" value="DNA LIGASE"/>
    <property type="match status" value="1"/>
</dbReference>
<feature type="domain" description="WGR" evidence="8">
    <location>
        <begin position="102"/>
        <end position="200"/>
    </location>
</feature>
<dbReference type="Proteomes" id="UP000593567">
    <property type="component" value="Unassembled WGS sequence"/>
</dbReference>
<keyword evidence="4" id="KW-0013">ADP-ribosylation</keyword>
<protein>
    <recommendedName>
        <fullName evidence="1">NAD(+) ADP-ribosyltransferase</fullName>
        <ecNumber evidence="1">2.4.2.30</ecNumber>
    </recommendedName>
</protein>
<sequence>MNKKMAEVKALDIPVLAEGFLEACKDGKPIELAKTYKLSDWGKPFEKCFTDVVDSKKSTKSAAVRAAEARAEKEFLKDDEGVQKLMVKGGAAVDPESELDQEAHLLQEKGEPLNAVLSMVDISSGSNSYYKLQVLEHDSVNRYWLFRSWGRIGTTIGGNKLEKLGSRHECVAKFKELFQEKTGNEDEEIKLKTWKNPPRRQ</sequence>
<keyword evidence="6" id="KW-0238">DNA-binding</keyword>
<comment type="caution">
    <text evidence="9">The sequence shown here is derived from an EMBL/GenBank/DDBJ whole genome shotgun (WGS) entry which is preliminary data.</text>
</comment>
<dbReference type="OrthoDB" id="429950at2759"/>
<evidence type="ECO:0000256" key="6">
    <source>
        <dbReference type="ARBA" id="ARBA00023125"/>
    </source>
</evidence>
<evidence type="ECO:0000256" key="5">
    <source>
        <dbReference type="ARBA" id="ARBA00023027"/>
    </source>
</evidence>
<dbReference type="GO" id="GO:0005730">
    <property type="term" value="C:nucleolus"/>
    <property type="evidence" value="ECO:0007669"/>
    <property type="project" value="TreeGrafter"/>
</dbReference>
<dbReference type="InterPro" id="IPR050800">
    <property type="entry name" value="ARTD/PARP"/>
</dbReference>
<dbReference type="GO" id="GO:0006302">
    <property type="term" value="P:double-strand break repair"/>
    <property type="evidence" value="ECO:0007669"/>
    <property type="project" value="TreeGrafter"/>
</dbReference>
<dbReference type="SUPFAM" id="SSF142921">
    <property type="entry name" value="WGR domain-like"/>
    <property type="match status" value="1"/>
</dbReference>
<dbReference type="Gene3D" id="3.40.50.10190">
    <property type="entry name" value="BRCT domain"/>
    <property type="match status" value="1"/>
</dbReference>
<dbReference type="Pfam" id="PF05406">
    <property type="entry name" value="WGR"/>
    <property type="match status" value="1"/>
</dbReference>
<keyword evidence="3" id="KW-0808">Transferase</keyword>
<proteinExistence type="predicted"/>
<keyword evidence="5" id="KW-0520">NAD</keyword>
<dbReference type="CDD" id="cd08001">
    <property type="entry name" value="WGR_PARP1_like"/>
    <property type="match status" value="1"/>
</dbReference>
<comment type="catalytic activity">
    <reaction evidence="7">
        <text>NAD(+) + (ADP-D-ribosyl)n-acceptor = nicotinamide + (ADP-D-ribosyl)n+1-acceptor + H(+).</text>
        <dbReference type="EC" id="2.4.2.30"/>
    </reaction>
</comment>
<dbReference type="InterPro" id="IPR008893">
    <property type="entry name" value="WGR_domain"/>
</dbReference>